<organism evidence="1 2">
    <name type="scientific">Marivita lacus</name>
    <dbReference type="NCBI Taxonomy" id="1323742"/>
    <lineage>
        <taxon>Bacteria</taxon>
        <taxon>Pseudomonadati</taxon>
        <taxon>Pseudomonadota</taxon>
        <taxon>Alphaproteobacteria</taxon>
        <taxon>Rhodobacterales</taxon>
        <taxon>Roseobacteraceae</taxon>
        <taxon>Marivita</taxon>
    </lineage>
</organism>
<dbReference type="InterPro" id="IPR010272">
    <property type="entry name" value="T6SS_TssF"/>
</dbReference>
<protein>
    <submittedName>
        <fullName evidence="1">Type VI secretion system protein ImpG</fullName>
    </submittedName>
</protein>
<dbReference type="RefSeq" id="WP_188483836.1">
    <property type="nucleotide sequence ID" value="NZ_BMFC01000015.1"/>
</dbReference>
<sequence length="599" mass="65944">MDQILQYYETELDYMRRAFDAFAATHPQKAKALGISAGRSSDPDVQRLADSVALHAARLSKRLDDTLPETALDLIRMLAPTFLLGAPSYGAVKLDAQADELSDPVTLRAGTRMPVTLTADSTDCLFTVARDVGLKPCEIRAVTLERAPLRFDVPEDLRGCEAAICITLAPFDASQGLRDVGLDRLELYVSASGGRKHRLIDVLSGDVLGVGYAAARTDLQRARQSHMVPLDGFGLTMGWDNSTFLPREASQPPALSRLRDFLAYPDKASFFTLSQTDGGFQACPTGPVELRFFLSSEGAQKLSSVELGDLATNVVPVVNLYLDQSLPVRYDYARTQVPVKPSSASDMNVACLQIRDIRKLTSEGEALLPRITSPRRRDTRTLPVWQERFVVGEFDLARREVSFSVEAGLGPDPEPLDFVADLYCSNGKAAFALRPGTRVFFSDDRLAETPFRLLDEPSVPILPDMRAERLWDVLSLINGNFTTVFDAQSPVEALKEALHLCAPSGYADVANAIWDVTVTQSIAPVQIGRKVLLSSGSQIEVVLDIEALPFARHVFATALHLYFASLISYDRFFKLSLRERGRNQPFKVFKRQHGGQVCG</sequence>
<evidence type="ECO:0000313" key="1">
    <source>
        <dbReference type="EMBL" id="GGC18998.1"/>
    </source>
</evidence>
<gene>
    <name evidence="1" type="ORF">GCM10011363_39650</name>
</gene>
<dbReference type="Proteomes" id="UP000645462">
    <property type="component" value="Unassembled WGS sequence"/>
</dbReference>
<dbReference type="PANTHER" id="PTHR35370">
    <property type="entry name" value="CYTOPLASMIC PROTEIN-RELATED-RELATED"/>
    <property type="match status" value="1"/>
</dbReference>
<accession>A0ABQ1L799</accession>
<dbReference type="PANTHER" id="PTHR35370:SF1">
    <property type="entry name" value="TYPE VI SECRETION SYSTEM COMPONENT TSSF1"/>
    <property type="match status" value="1"/>
</dbReference>
<name>A0ABQ1L799_9RHOB</name>
<proteinExistence type="predicted"/>
<evidence type="ECO:0000313" key="2">
    <source>
        <dbReference type="Proteomes" id="UP000645462"/>
    </source>
</evidence>
<keyword evidence="2" id="KW-1185">Reference proteome</keyword>
<comment type="caution">
    <text evidence="1">The sequence shown here is derived from an EMBL/GenBank/DDBJ whole genome shotgun (WGS) entry which is preliminary data.</text>
</comment>
<dbReference type="EMBL" id="BMFC01000015">
    <property type="protein sequence ID" value="GGC18998.1"/>
    <property type="molecule type" value="Genomic_DNA"/>
</dbReference>
<dbReference type="NCBIfam" id="TIGR03359">
    <property type="entry name" value="VI_chp_6"/>
    <property type="match status" value="1"/>
</dbReference>
<reference evidence="2" key="1">
    <citation type="journal article" date="2019" name="Int. J. Syst. Evol. Microbiol.">
        <title>The Global Catalogue of Microorganisms (GCM) 10K type strain sequencing project: providing services to taxonomists for standard genome sequencing and annotation.</title>
        <authorList>
            <consortium name="The Broad Institute Genomics Platform"/>
            <consortium name="The Broad Institute Genome Sequencing Center for Infectious Disease"/>
            <person name="Wu L."/>
            <person name="Ma J."/>
        </authorList>
    </citation>
    <scope>NUCLEOTIDE SEQUENCE [LARGE SCALE GENOMIC DNA]</scope>
    <source>
        <strain evidence="2">CGMCC 1.12478</strain>
    </source>
</reference>
<dbReference type="Pfam" id="PF05947">
    <property type="entry name" value="T6SS_TssF"/>
    <property type="match status" value="1"/>
</dbReference>